<name>A0A094YS97_9PROT</name>
<sequence length="392" mass="45471">MRKFRNLSFTFSGTKTVLVVLCMVRWSLEKAVSSQTDRATESYRYFFCSHKIISIFCPTSAVIIFNAEQAMSPLQKRLPLVEPFGQGICITPVWGKQERMIGMLRDNRIRAMSSEQRIAWLSRNARYNKKKDILEMWSIITWSWREVTLKTIGLVYPAEVRGATVAWKSWDNVREIAARYPYDSNKKGDMPVYSNPVRQEWIERSRRIGHKSGKLEIWHIIFGCWVPVNLETLAANYSVAYWHSIGLERAWIELQSGDIEIEKEEMSFDESVRLVSEKLFGKGSDVAANYEERIYVLNEDVNLPEELKNDNLPNKKLDFMTRLPERIPSCLEHWAAAQTAPVTSRLVTEDLLGCAWPLSTSQMRALANTMRQAGWELTRKASIRFWLKVDQK</sequence>
<reference evidence="1 2" key="1">
    <citation type="submission" date="2014-06" db="EMBL/GenBank/DDBJ databases">
        <title>Functional and comparative genomic analyses of the Drosophila gut microbiota identify candidate symbiosis factors.</title>
        <authorList>
            <person name="Newell P.D."/>
            <person name="Chaston J.M."/>
            <person name="Douglas A.E."/>
        </authorList>
    </citation>
    <scope>NUCLEOTIDE SEQUENCE [LARGE SCALE GENOMIC DNA]</scope>
    <source>
        <strain evidence="1 2">DmCS_006</strain>
    </source>
</reference>
<dbReference type="PATRIC" id="fig|104102.7.peg.1296"/>
<keyword evidence="2" id="KW-1185">Reference proteome</keyword>
<dbReference type="AlphaFoldDB" id="A0A094YS97"/>
<proteinExistence type="predicted"/>
<evidence type="ECO:0000313" key="1">
    <source>
        <dbReference type="EMBL" id="KGB24237.1"/>
    </source>
</evidence>
<dbReference type="EMBL" id="JOKM01000049">
    <property type="protein sequence ID" value="KGB24237.1"/>
    <property type="molecule type" value="Genomic_DNA"/>
</dbReference>
<dbReference type="RefSeq" id="WP_035379226.1">
    <property type="nucleotide sequence ID" value="NZ_BJVR01000043.1"/>
</dbReference>
<evidence type="ECO:0000313" key="2">
    <source>
        <dbReference type="Proteomes" id="UP000029448"/>
    </source>
</evidence>
<protein>
    <submittedName>
        <fullName evidence="1">Uncharacterized protein</fullName>
    </submittedName>
</protein>
<accession>A0A094YS97</accession>
<organism evidence="1 2">
    <name type="scientific">Acetobacter tropicalis</name>
    <dbReference type="NCBI Taxonomy" id="104102"/>
    <lineage>
        <taxon>Bacteria</taxon>
        <taxon>Pseudomonadati</taxon>
        <taxon>Pseudomonadota</taxon>
        <taxon>Alphaproteobacteria</taxon>
        <taxon>Acetobacterales</taxon>
        <taxon>Acetobacteraceae</taxon>
        <taxon>Acetobacter</taxon>
    </lineage>
</organism>
<gene>
    <name evidence="1" type="ORF">AtDm6_1306</name>
</gene>
<dbReference type="Proteomes" id="UP000029448">
    <property type="component" value="Unassembled WGS sequence"/>
</dbReference>
<comment type="caution">
    <text evidence="1">The sequence shown here is derived from an EMBL/GenBank/DDBJ whole genome shotgun (WGS) entry which is preliminary data.</text>
</comment>